<evidence type="ECO:0000313" key="2">
    <source>
        <dbReference type="Proteomes" id="UP000663505"/>
    </source>
</evidence>
<dbReference type="InterPro" id="IPR009267">
    <property type="entry name" value="NTP_transf_6"/>
</dbReference>
<evidence type="ECO:0000313" key="1">
    <source>
        <dbReference type="EMBL" id="QSO45543.1"/>
    </source>
</evidence>
<dbReference type="KEGG" id="afx:JZ786_13255"/>
<protein>
    <submittedName>
        <fullName evidence="1">Nucleotidyltransferase family protein</fullName>
    </submittedName>
</protein>
<dbReference type="Pfam" id="PF06042">
    <property type="entry name" value="NTP_transf_6"/>
    <property type="match status" value="1"/>
</dbReference>
<accession>A0A9X7Z5V2</accession>
<name>A0A9X7Z5V2_9BACL</name>
<organism evidence="1 2">
    <name type="scientific">Alicyclobacillus mengziensis</name>
    <dbReference type="NCBI Taxonomy" id="2931921"/>
    <lineage>
        <taxon>Bacteria</taxon>
        <taxon>Bacillati</taxon>
        <taxon>Bacillota</taxon>
        <taxon>Bacilli</taxon>
        <taxon>Bacillales</taxon>
        <taxon>Alicyclobacillaceae</taxon>
        <taxon>Alicyclobacillus</taxon>
    </lineage>
</organism>
<dbReference type="AlphaFoldDB" id="A0A9X7Z5V2"/>
<dbReference type="RefSeq" id="WP_206654912.1">
    <property type="nucleotide sequence ID" value="NZ_CP071182.1"/>
</dbReference>
<sequence>MMRGGAIKTDRDICRIIEQDTWMMGILRDVRWLGLPDSWVCAGFVRAKVWDVLHGYEHRSFLPDVDVIYYDNRDVREETEKVLESKLRQMSPKVPWSVKNQARMHIVDDAPPYSSSFDAIANFPETATALAVRLTEADTVELVAPWGVDDLIHLVVRPTPGFDGADAFKSRIYARRVATKGWQTTWPRLTILRNSR</sequence>
<dbReference type="Proteomes" id="UP000663505">
    <property type="component" value="Chromosome"/>
</dbReference>
<dbReference type="PANTHER" id="PTHR39166:SF1">
    <property type="entry name" value="BLL1166 PROTEIN"/>
    <property type="match status" value="1"/>
</dbReference>
<proteinExistence type="predicted"/>
<keyword evidence="2" id="KW-1185">Reference proteome</keyword>
<dbReference type="EMBL" id="CP071182">
    <property type="protein sequence ID" value="QSO45543.1"/>
    <property type="molecule type" value="Genomic_DNA"/>
</dbReference>
<reference evidence="1 2" key="1">
    <citation type="submission" date="2021-02" db="EMBL/GenBank/DDBJ databases">
        <title>Alicyclobacillus curvatus sp. nov. and Alicyclobacillus mengziensis sp. nov., two acidophilic bacteria isolated from acid mine drainage.</title>
        <authorList>
            <person name="Huang Y."/>
        </authorList>
    </citation>
    <scope>NUCLEOTIDE SEQUENCE [LARGE SCALE GENOMIC DNA]</scope>
    <source>
        <strain evidence="1 2">S30H14</strain>
    </source>
</reference>
<dbReference type="PANTHER" id="PTHR39166">
    <property type="entry name" value="BLL1166 PROTEIN"/>
    <property type="match status" value="1"/>
</dbReference>
<gene>
    <name evidence="1" type="ORF">JZ786_13255</name>
</gene>